<protein>
    <recommendedName>
        <fullName evidence="3">Amidohydrolase-related domain-containing protein</fullName>
    </recommendedName>
</protein>
<dbReference type="Proteomes" id="UP000245168">
    <property type="component" value="Unassembled WGS sequence"/>
</dbReference>
<dbReference type="OrthoDB" id="149172at2"/>
<name>A0A2U2BR95_9PROT</name>
<keyword evidence="5" id="KW-1185">Reference proteome</keyword>
<organism evidence="4 5">
    <name type="scientific">Marinicauda salina</name>
    <dbReference type="NCBI Taxonomy" id="2135793"/>
    <lineage>
        <taxon>Bacteria</taxon>
        <taxon>Pseudomonadati</taxon>
        <taxon>Pseudomonadota</taxon>
        <taxon>Alphaproteobacteria</taxon>
        <taxon>Maricaulales</taxon>
        <taxon>Maricaulaceae</taxon>
        <taxon>Marinicauda</taxon>
    </lineage>
</organism>
<dbReference type="GO" id="GO:0019748">
    <property type="term" value="P:secondary metabolic process"/>
    <property type="evidence" value="ECO:0007669"/>
    <property type="project" value="TreeGrafter"/>
</dbReference>
<dbReference type="AlphaFoldDB" id="A0A2U2BR95"/>
<dbReference type="SUPFAM" id="SSF51556">
    <property type="entry name" value="Metallo-dependent hydrolases"/>
    <property type="match status" value="1"/>
</dbReference>
<dbReference type="PROSITE" id="PS51257">
    <property type="entry name" value="PROKAR_LIPOPROTEIN"/>
    <property type="match status" value="1"/>
</dbReference>
<dbReference type="GO" id="GO:0005737">
    <property type="term" value="C:cytoplasm"/>
    <property type="evidence" value="ECO:0007669"/>
    <property type="project" value="TreeGrafter"/>
</dbReference>
<evidence type="ECO:0000256" key="1">
    <source>
        <dbReference type="ARBA" id="ARBA00023239"/>
    </source>
</evidence>
<dbReference type="GO" id="GO:0016787">
    <property type="term" value="F:hydrolase activity"/>
    <property type="evidence" value="ECO:0007669"/>
    <property type="project" value="InterPro"/>
</dbReference>
<reference evidence="5" key="1">
    <citation type="submission" date="2018-05" db="EMBL/GenBank/DDBJ databases">
        <authorList>
            <person name="Liu B.-T."/>
        </authorList>
    </citation>
    <scope>NUCLEOTIDE SEQUENCE [LARGE SCALE GENOMIC DNA]</scope>
    <source>
        <strain evidence="5">WD6-1</strain>
    </source>
</reference>
<dbReference type="InterPro" id="IPR032465">
    <property type="entry name" value="ACMSD"/>
</dbReference>
<dbReference type="Gene3D" id="3.20.20.140">
    <property type="entry name" value="Metal-dependent hydrolases"/>
    <property type="match status" value="1"/>
</dbReference>
<feature type="signal peptide" evidence="2">
    <location>
        <begin position="1"/>
        <end position="25"/>
    </location>
</feature>
<dbReference type="GO" id="GO:0016831">
    <property type="term" value="F:carboxy-lyase activity"/>
    <property type="evidence" value="ECO:0007669"/>
    <property type="project" value="InterPro"/>
</dbReference>
<feature type="domain" description="Amidohydrolase-related" evidence="3">
    <location>
        <begin position="132"/>
        <end position="307"/>
    </location>
</feature>
<dbReference type="Pfam" id="PF04909">
    <property type="entry name" value="Amidohydro_2"/>
    <property type="match status" value="1"/>
</dbReference>
<evidence type="ECO:0000256" key="2">
    <source>
        <dbReference type="SAM" id="SignalP"/>
    </source>
</evidence>
<dbReference type="EMBL" id="QEXV01000006">
    <property type="protein sequence ID" value="PWE16498.1"/>
    <property type="molecule type" value="Genomic_DNA"/>
</dbReference>
<evidence type="ECO:0000313" key="5">
    <source>
        <dbReference type="Proteomes" id="UP000245168"/>
    </source>
</evidence>
<feature type="chain" id="PRO_5015583278" description="Amidohydrolase-related domain-containing protein" evidence="2">
    <location>
        <begin position="26"/>
        <end position="315"/>
    </location>
</feature>
<dbReference type="InterPro" id="IPR006680">
    <property type="entry name" value="Amidohydro-rel"/>
</dbReference>
<evidence type="ECO:0000313" key="4">
    <source>
        <dbReference type="EMBL" id="PWE16498.1"/>
    </source>
</evidence>
<dbReference type="InterPro" id="IPR032466">
    <property type="entry name" value="Metal_Hydrolase"/>
</dbReference>
<gene>
    <name evidence="4" type="ORF">DDZ18_12050</name>
</gene>
<dbReference type="PANTHER" id="PTHR21240:SF28">
    <property type="entry name" value="ISO-OROTATE DECARBOXYLASE (EUROFUNG)"/>
    <property type="match status" value="1"/>
</dbReference>
<keyword evidence="1" id="KW-0456">Lyase</keyword>
<accession>A0A2U2BR95</accession>
<dbReference type="RefSeq" id="WP_109253653.1">
    <property type="nucleotide sequence ID" value="NZ_QEXV01000006.1"/>
</dbReference>
<evidence type="ECO:0000259" key="3">
    <source>
        <dbReference type="Pfam" id="PF04909"/>
    </source>
</evidence>
<comment type="caution">
    <text evidence="4">The sequence shown here is derived from an EMBL/GenBank/DDBJ whole genome shotgun (WGS) entry which is preliminary data.</text>
</comment>
<sequence>MPMQPLRTAAALLAAISTASCAQRAAEPRPMIDAHLHAAQIWEDDAAVRERVLESMDRNGVDLAALHLFEASDIEDWVRVAPDRFLAGPMFPCWRDESGEWDRCEWNDQAFPEMEWLRDQYERGTFSVMGELTFVYAGIAPDDPRMAPYWALAAELDIPVAVHINPGPPPGSPSRPEGCCPDFDPALGDPRALRPVLERHPDLRIWLQHAGMPDAPVGGEVYNEETLALLDDYENVYVDMTVLNTVPPKPAHAATLRTFVERGHADRIMMGTDNFPLGPVIERYRSFDFLTDDQLAGILGGNARRFFAPELRARR</sequence>
<dbReference type="PANTHER" id="PTHR21240">
    <property type="entry name" value="2-AMINO-3-CARBOXYLMUCONATE-6-SEMIALDEHYDE DECARBOXYLASE"/>
    <property type="match status" value="1"/>
</dbReference>
<keyword evidence="2" id="KW-0732">Signal</keyword>
<proteinExistence type="predicted"/>